<evidence type="ECO:0008006" key="3">
    <source>
        <dbReference type="Google" id="ProtNLM"/>
    </source>
</evidence>
<keyword evidence="2" id="KW-1185">Reference proteome</keyword>
<organism evidence="1 2">
    <name type="scientific">Mycena albidolilacea</name>
    <dbReference type="NCBI Taxonomy" id="1033008"/>
    <lineage>
        <taxon>Eukaryota</taxon>
        <taxon>Fungi</taxon>
        <taxon>Dikarya</taxon>
        <taxon>Basidiomycota</taxon>
        <taxon>Agaricomycotina</taxon>
        <taxon>Agaricomycetes</taxon>
        <taxon>Agaricomycetidae</taxon>
        <taxon>Agaricales</taxon>
        <taxon>Marasmiineae</taxon>
        <taxon>Mycenaceae</taxon>
        <taxon>Mycena</taxon>
    </lineage>
</organism>
<evidence type="ECO:0000313" key="2">
    <source>
        <dbReference type="Proteomes" id="UP001218218"/>
    </source>
</evidence>
<accession>A0AAD7AG87</accession>
<sequence>NGNVPPAKKLWKSTFDKDISRSIRYFMRMTIHGGYKVGQYWDNIPSHEWKGKCCDTHESMDHILTKCTAAGQKEIWDLTSEMWRMKTGIEMRPTIGQIMAGGVTKVGNMGENRLYKILITESTHLIWKLRNERRIQHTGPHALEKIRNRWLKTINNRLVVDCAMTDGLKYGKKALKISLVKSTWKKTLKDERTLAKDWPKKVGVLVGVG</sequence>
<proteinExistence type="predicted"/>
<protein>
    <recommendedName>
        <fullName evidence="3">Reverse transcriptase zinc-binding domain-containing protein</fullName>
    </recommendedName>
</protein>
<reference evidence="1" key="1">
    <citation type="submission" date="2023-03" db="EMBL/GenBank/DDBJ databases">
        <title>Massive genome expansion in bonnet fungi (Mycena s.s.) driven by repeated elements and novel gene families across ecological guilds.</title>
        <authorList>
            <consortium name="Lawrence Berkeley National Laboratory"/>
            <person name="Harder C.B."/>
            <person name="Miyauchi S."/>
            <person name="Viragh M."/>
            <person name="Kuo A."/>
            <person name="Thoen E."/>
            <person name="Andreopoulos B."/>
            <person name="Lu D."/>
            <person name="Skrede I."/>
            <person name="Drula E."/>
            <person name="Henrissat B."/>
            <person name="Morin E."/>
            <person name="Kohler A."/>
            <person name="Barry K."/>
            <person name="LaButti K."/>
            <person name="Morin E."/>
            <person name="Salamov A."/>
            <person name="Lipzen A."/>
            <person name="Mereny Z."/>
            <person name="Hegedus B."/>
            <person name="Baldrian P."/>
            <person name="Stursova M."/>
            <person name="Weitz H."/>
            <person name="Taylor A."/>
            <person name="Grigoriev I.V."/>
            <person name="Nagy L.G."/>
            <person name="Martin F."/>
            <person name="Kauserud H."/>
        </authorList>
    </citation>
    <scope>NUCLEOTIDE SEQUENCE</scope>
    <source>
        <strain evidence="1">CBHHK002</strain>
    </source>
</reference>
<evidence type="ECO:0000313" key="1">
    <source>
        <dbReference type="EMBL" id="KAJ7358037.1"/>
    </source>
</evidence>
<dbReference type="AlphaFoldDB" id="A0AAD7AG87"/>
<dbReference type="Proteomes" id="UP001218218">
    <property type="component" value="Unassembled WGS sequence"/>
</dbReference>
<feature type="non-terminal residue" evidence="1">
    <location>
        <position position="1"/>
    </location>
</feature>
<comment type="caution">
    <text evidence="1">The sequence shown here is derived from an EMBL/GenBank/DDBJ whole genome shotgun (WGS) entry which is preliminary data.</text>
</comment>
<name>A0AAD7AG87_9AGAR</name>
<dbReference type="EMBL" id="JARIHO010000007">
    <property type="protein sequence ID" value="KAJ7358037.1"/>
    <property type="molecule type" value="Genomic_DNA"/>
</dbReference>
<gene>
    <name evidence="1" type="ORF">DFH08DRAFT_686874</name>
</gene>